<dbReference type="AlphaFoldDB" id="A0AAQ3X0J1"/>
<accession>A0AAQ3X0J1</accession>
<evidence type="ECO:0000313" key="1">
    <source>
        <dbReference type="EMBL" id="WVZ81373.1"/>
    </source>
</evidence>
<protein>
    <submittedName>
        <fullName evidence="1">Uncharacterized protein</fullName>
    </submittedName>
</protein>
<dbReference type="EMBL" id="CP144750">
    <property type="protein sequence ID" value="WVZ81373.1"/>
    <property type="molecule type" value="Genomic_DNA"/>
</dbReference>
<gene>
    <name evidence="1" type="ORF">U9M48_028759</name>
</gene>
<evidence type="ECO:0000313" key="2">
    <source>
        <dbReference type="Proteomes" id="UP001341281"/>
    </source>
</evidence>
<sequence length="70" mass="7806">MATHPGDPHSRPRHVDYAVSANREIELEQDSLVGKAIVCSHDGHNHDSDPKHVIDALSEKLESRGARRRC</sequence>
<proteinExistence type="predicted"/>
<reference evidence="1 2" key="1">
    <citation type="submission" date="2024-02" db="EMBL/GenBank/DDBJ databases">
        <title>High-quality chromosome-scale genome assembly of Pensacola bahiagrass (Paspalum notatum Flugge var. saurae).</title>
        <authorList>
            <person name="Vega J.M."/>
            <person name="Podio M."/>
            <person name="Orjuela J."/>
            <person name="Siena L.A."/>
            <person name="Pessino S.C."/>
            <person name="Combes M.C."/>
            <person name="Mariac C."/>
            <person name="Albertini E."/>
            <person name="Pupilli F."/>
            <person name="Ortiz J.P.A."/>
            <person name="Leblanc O."/>
        </authorList>
    </citation>
    <scope>NUCLEOTIDE SEQUENCE [LARGE SCALE GENOMIC DNA]</scope>
    <source>
        <strain evidence="1">R1</strain>
        <tissue evidence="1">Leaf</tissue>
    </source>
</reference>
<dbReference type="Proteomes" id="UP001341281">
    <property type="component" value="Chromosome 06"/>
</dbReference>
<name>A0AAQ3X0J1_PASNO</name>
<keyword evidence="2" id="KW-1185">Reference proteome</keyword>
<organism evidence="1 2">
    <name type="scientific">Paspalum notatum var. saurae</name>
    <dbReference type="NCBI Taxonomy" id="547442"/>
    <lineage>
        <taxon>Eukaryota</taxon>
        <taxon>Viridiplantae</taxon>
        <taxon>Streptophyta</taxon>
        <taxon>Embryophyta</taxon>
        <taxon>Tracheophyta</taxon>
        <taxon>Spermatophyta</taxon>
        <taxon>Magnoliopsida</taxon>
        <taxon>Liliopsida</taxon>
        <taxon>Poales</taxon>
        <taxon>Poaceae</taxon>
        <taxon>PACMAD clade</taxon>
        <taxon>Panicoideae</taxon>
        <taxon>Andropogonodae</taxon>
        <taxon>Paspaleae</taxon>
        <taxon>Paspalinae</taxon>
        <taxon>Paspalum</taxon>
    </lineage>
</organism>